<dbReference type="RefSeq" id="WP_276095702.1">
    <property type="nucleotide sequence ID" value="NZ_JARJBC010000019.1"/>
</dbReference>
<protein>
    <recommendedName>
        <fullName evidence="3">Acetyltransferase</fullName>
    </recommendedName>
</protein>
<evidence type="ECO:0008006" key="3">
    <source>
        <dbReference type="Google" id="ProtNLM"/>
    </source>
</evidence>
<dbReference type="Proteomes" id="UP001216579">
    <property type="component" value="Unassembled WGS sequence"/>
</dbReference>
<reference evidence="1 2" key="1">
    <citation type="submission" date="2023-03" db="EMBL/GenBank/DDBJ databases">
        <title>Draft genome sequence of Streptomyces sp. RB6PN23 isolated from peat swamp forest in Thailand.</title>
        <authorList>
            <person name="Klaysubun C."/>
            <person name="Duangmal K."/>
        </authorList>
    </citation>
    <scope>NUCLEOTIDE SEQUENCE [LARGE SCALE GENOMIC DNA]</scope>
    <source>
        <strain evidence="1 2">RB6PN23</strain>
    </source>
</reference>
<keyword evidence="2" id="KW-1185">Reference proteome</keyword>
<comment type="caution">
    <text evidence="1">The sequence shown here is derived from an EMBL/GenBank/DDBJ whole genome shotgun (WGS) entry which is preliminary data.</text>
</comment>
<evidence type="ECO:0000313" key="2">
    <source>
        <dbReference type="Proteomes" id="UP001216579"/>
    </source>
</evidence>
<sequence>MSLVCQGSGVAGTSPANLPRQLPAWVVVERRDPTIKSPCVKGETSRMLAAYRDFGYRTVSEENGIVMSRKPASR</sequence>
<proteinExistence type="predicted"/>
<gene>
    <name evidence="1" type="ORF">P3G67_26170</name>
</gene>
<dbReference type="EMBL" id="JARJBC010000019">
    <property type="protein sequence ID" value="MDF3292650.1"/>
    <property type="molecule type" value="Genomic_DNA"/>
</dbReference>
<evidence type="ECO:0000313" key="1">
    <source>
        <dbReference type="EMBL" id="MDF3292650.1"/>
    </source>
</evidence>
<accession>A0ABT5ZS42</accession>
<name>A0ABT5ZS42_9ACTN</name>
<organism evidence="1 2">
    <name type="scientific">Streptomyces silvisoli</name>
    <dbReference type="NCBI Taxonomy" id="3034235"/>
    <lineage>
        <taxon>Bacteria</taxon>
        <taxon>Bacillati</taxon>
        <taxon>Actinomycetota</taxon>
        <taxon>Actinomycetes</taxon>
        <taxon>Kitasatosporales</taxon>
        <taxon>Streptomycetaceae</taxon>
        <taxon>Streptomyces</taxon>
    </lineage>
</organism>